<feature type="binding site" evidence="5">
    <location>
        <begin position="259"/>
        <end position="260"/>
    </location>
    <ligand>
        <name>ATP</name>
        <dbReference type="ChEBI" id="CHEBI:30616"/>
    </ligand>
</feature>
<sequence>MKALTLGSGQLSRMLCLGSTPLNIATLAYDVREQRVVYPVSGDDTGKSFAEAIAWCDVITAEFEHIPEDVLSLADASGKLRPSADAIRTGGDRRREKQMLDNAGVASASYRIIDNKAQYQQAIDELGLPLVLKTAKEGYDGKGQWRLKKDTDIATAWPEIEQLLNSSQGQQAIVAEKFVDFDRELSMIGVRHPCGKIKAYPLTLNHHIDGVLALSVALGDNANLQQQATEKFAAIAESLDYVGVLAIEFFDCDGELLVNEIAPRVHNSGHWTQQGCYSSQFDNHMRAIFDIPIGDTQLIQPTAMINILGEDHIDSDIYCLEGVNVHWYGKGKRAGRKMGHLNVSASSYPLLIDKIERICTLFPAAKLSNISELFKL</sequence>
<comment type="pathway">
    <text evidence="5 6">Purine metabolism; IMP biosynthesis via de novo pathway; 5-amino-1-(5-phospho-D-ribosyl)imidazole-4-carboxylate from 5-amino-1-(5-phospho-D-ribosyl)imidazole (N5-CAIR route): step 1/2.</text>
</comment>
<dbReference type="InterPro" id="IPR040686">
    <property type="entry name" value="PurK_C"/>
</dbReference>
<organism evidence="8 9">
    <name type="scientific">Sinobacterium caligoides</name>
    <dbReference type="NCBI Taxonomy" id="933926"/>
    <lineage>
        <taxon>Bacteria</taxon>
        <taxon>Pseudomonadati</taxon>
        <taxon>Pseudomonadota</taxon>
        <taxon>Gammaproteobacteria</taxon>
        <taxon>Cellvibrionales</taxon>
        <taxon>Spongiibacteraceae</taxon>
        <taxon>Sinobacterium</taxon>
    </lineage>
</organism>
<comment type="similarity">
    <text evidence="5 6">Belongs to the PurK/PurT family.</text>
</comment>
<feature type="domain" description="ATP-grasp" evidence="7">
    <location>
        <begin position="97"/>
        <end position="289"/>
    </location>
</feature>
<dbReference type="NCBIfam" id="NF004679">
    <property type="entry name" value="PRK06019.1-5"/>
    <property type="match status" value="1"/>
</dbReference>
<evidence type="ECO:0000256" key="6">
    <source>
        <dbReference type="RuleBase" id="RU361200"/>
    </source>
</evidence>
<protein>
    <recommendedName>
        <fullName evidence="5 6">N5-carboxyaminoimidazole ribonucleotide synthase</fullName>
        <shortName evidence="5 6">N5-CAIR synthase</shortName>
        <ecNumber evidence="5 6">6.3.4.18</ecNumber>
    </recommendedName>
    <alternativeName>
        <fullName evidence="5 6">5-(carboxyamino)imidazole ribonucleotide synthetase</fullName>
    </alternativeName>
</protein>
<evidence type="ECO:0000256" key="2">
    <source>
        <dbReference type="ARBA" id="ARBA00022741"/>
    </source>
</evidence>
<evidence type="ECO:0000259" key="7">
    <source>
        <dbReference type="PROSITE" id="PS50975"/>
    </source>
</evidence>
<dbReference type="InterPro" id="IPR011054">
    <property type="entry name" value="Rudment_hybrid_motif"/>
</dbReference>
<dbReference type="EMBL" id="RKHR01000004">
    <property type="protein sequence ID" value="ROS01298.1"/>
    <property type="molecule type" value="Genomic_DNA"/>
</dbReference>
<feature type="binding site" evidence="5">
    <location>
        <begin position="176"/>
        <end position="179"/>
    </location>
    <ligand>
        <name>ATP</name>
        <dbReference type="ChEBI" id="CHEBI:30616"/>
    </ligand>
</feature>
<dbReference type="InterPro" id="IPR005875">
    <property type="entry name" value="PurK"/>
</dbReference>
<dbReference type="GO" id="GO:0006189">
    <property type="term" value="P:'de novo' IMP biosynthetic process"/>
    <property type="evidence" value="ECO:0007669"/>
    <property type="project" value="UniProtKB-UniRule"/>
</dbReference>
<dbReference type="FunFam" id="3.30.1490.20:FF:000015">
    <property type="entry name" value="N5-carboxyaminoimidazole ribonucleotide synthase"/>
    <property type="match status" value="1"/>
</dbReference>
<keyword evidence="2 5" id="KW-0547">Nucleotide-binding</keyword>
<feature type="binding site" evidence="5">
    <location>
        <position position="133"/>
    </location>
    <ligand>
        <name>ATP</name>
        <dbReference type="ChEBI" id="CHEBI:30616"/>
    </ligand>
</feature>
<comment type="caution">
    <text evidence="8">The sequence shown here is derived from an EMBL/GenBank/DDBJ whole genome shotgun (WGS) entry which is preliminary data.</text>
</comment>
<keyword evidence="1 5" id="KW-0436">Ligase</keyword>
<accession>A0A3N2DNB3</accession>
<dbReference type="PROSITE" id="PS50975">
    <property type="entry name" value="ATP_GRASP"/>
    <property type="match status" value="1"/>
</dbReference>
<dbReference type="EC" id="6.3.4.18" evidence="5 6"/>
<dbReference type="InterPro" id="IPR011761">
    <property type="entry name" value="ATP-grasp"/>
</dbReference>
<dbReference type="InterPro" id="IPR016185">
    <property type="entry name" value="PreATP-grasp_dom_sf"/>
</dbReference>
<dbReference type="GO" id="GO:0034028">
    <property type="term" value="F:5-(carboxyamino)imidazole ribonucleotide synthase activity"/>
    <property type="evidence" value="ECO:0007669"/>
    <property type="project" value="UniProtKB-UniRule"/>
</dbReference>
<dbReference type="RefSeq" id="WP_123712107.1">
    <property type="nucleotide sequence ID" value="NZ_RKHR01000004.1"/>
</dbReference>
<comment type="subunit">
    <text evidence="5 6">Homodimer.</text>
</comment>
<keyword evidence="4 5" id="KW-0067">ATP-binding</keyword>
<evidence type="ECO:0000313" key="8">
    <source>
        <dbReference type="EMBL" id="ROS01298.1"/>
    </source>
</evidence>
<name>A0A3N2DNB3_9GAMM</name>
<proteinExistence type="inferred from homology"/>
<dbReference type="PANTHER" id="PTHR11609:SF5">
    <property type="entry name" value="PHOSPHORIBOSYLAMINOIMIDAZOLE CARBOXYLASE"/>
    <property type="match status" value="1"/>
</dbReference>
<comment type="catalytic activity">
    <reaction evidence="5 6">
        <text>5-amino-1-(5-phospho-beta-D-ribosyl)imidazole + hydrogencarbonate + ATP = 5-carboxyamino-1-(5-phospho-D-ribosyl)imidazole + ADP + phosphate + 2 H(+)</text>
        <dbReference type="Rhea" id="RHEA:19317"/>
        <dbReference type="ChEBI" id="CHEBI:15378"/>
        <dbReference type="ChEBI" id="CHEBI:17544"/>
        <dbReference type="ChEBI" id="CHEBI:30616"/>
        <dbReference type="ChEBI" id="CHEBI:43474"/>
        <dbReference type="ChEBI" id="CHEBI:58730"/>
        <dbReference type="ChEBI" id="CHEBI:137981"/>
        <dbReference type="ChEBI" id="CHEBI:456216"/>
        <dbReference type="EC" id="6.3.4.18"/>
    </reaction>
</comment>
<keyword evidence="9" id="KW-1185">Reference proteome</keyword>
<feature type="binding site" evidence="5">
    <location>
        <position position="184"/>
    </location>
    <ligand>
        <name>ATP</name>
        <dbReference type="ChEBI" id="CHEBI:30616"/>
    </ligand>
</feature>
<dbReference type="GO" id="GO:0005829">
    <property type="term" value="C:cytosol"/>
    <property type="evidence" value="ECO:0007669"/>
    <property type="project" value="TreeGrafter"/>
</dbReference>
<feature type="binding site" evidence="5">
    <location>
        <begin position="138"/>
        <end position="144"/>
    </location>
    <ligand>
        <name>ATP</name>
        <dbReference type="ChEBI" id="CHEBI:30616"/>
    </ligand>
</feature>
<feature type="binding site" evidence="5">
    <location>
        <position position="93"/>
    </location>
    <ligand>
        <name>ATP</name>
        <dbReference type="ChEBI" id="CHEBI:30616"/>
    </ligand>
</feature>
<dbReference type="SUPFAM" id="SSF52440">
    <property type="entry name" value="PreATP-grasp domain"/>
    <property type="match status" value="1"/>
</dbReference>
<dbReference type="Pfam" id="PF22660">
    <property type="entry name" value="RS_preATP-grasp-like"/>
    <property type="match status" value="1"/>
</dbReference>
<reference evidence="8 9" key="1">
    <citation type="submission" date="2018-11" db="EMBL/GenBank/DDBJ databases">
        <title>Genomic Encyclopedia of Type Strains, Phase IV (KMG-IV): sequencing the most valuable type-strain genomes for metagenomic binning, comparative biology and taxonomic classification.</title>
        <authorList>
            <person name="Goeker M."/>
        </authorList>
    </citation>
    <scope>NUCLEOTIDE SEQUENCE [LARGE SCALE GENOMIC DNA]</scope>
    <source>
        <strain evidence="8 9">DSM 100316</strain>
    </source>
</reference>
<keyword evidence="3 5" id="KW-0658">Purine biosynthesis</keyword>
<evidence type="ECO:0000256" key="4">
    <source>
        <dbReference type="ARBA" id="ARBA00022840"/>
    </source>
</evidence>
<dbReference type="UniPathway" id="UPA00074">
    <property type="reaction ID" value="UER00942"/>
</dbReference>
<dbReference type="InterPro" id="IPR003135">
    <property type="entry name" value="ATP-grasp_carboxylate-amine"/>
</dbReference>
<dbReference type="Gene3D" id="3.30.1490.20">
    <property type="entry name" value="ATP-grasp fold, A domain"/>
    <property type="match status" value="1"/>
</dbReference>
<evidence type="ECO:0000256" key="3">
    <source>
        <dbReference type="ARBA" id="ARBA00022755"/>
    </source>
</evidence>
<dbReference type="PANTHER" id="PTHR11609">
    <property type="entry name" value="PURINE BIOSYNTHESIS PROTEIN 6/7, PUR6/7"/>
    <property type="match status" value="1"/>
</dbReference>
<dbReference type="GO" id="GO:0005524">
    <property type="term" value="F:ATP binding"/>
    <property type="evidence" value="ECO:0007669"/>
    <property type="project" value="UniProtKB-UniRule"/>
</dbReference>
<feature type="binding site" evidence="5">
    <location>
        <position position="207"/>
    </location>
    <ligand>
        <name>ATP</name>
        <dbReference type="ChEBI" id="CHEBI:30616"/>
    </ligand>
</feature>
<comment type="function">
    <text evidence="6">Catalyzes the ATP-dependent conversion of 5-aminoimidazole ribonucleotide (AIR) and HCO(3)- to N5-carboxyaminoimidazole ribonucleotide (N5-CAIR).</text>
</comment>
<evidence type="ECO:0000256" key="1">
    <source>
        <dbReference type="ARBA" id="ARBA00022598"/>
    </source>
</evidence>
<dbReference type="SUPFAM" id="SSF56059">
    <property type="entry name" value="Glutathione synthetase ATP-binding domain-like"/>
    <property type="match status" value="1"/>
</dbReference>
<evidence type="ECO:0000256" key="5">
    <source>
        <dbReference type="HAMAP-Rule" id="MF_01928"/>
    </source>
</evidence>
<dbReference type="Pfam" id="PF17769">
    <property type="entry name" value="PurK_C"/>
    <property type="match status" value="1"/>
</dbReference>
<dbReference type="SUPFAM" id="SSF51246">
    <property type="entry name" value="Rudiment single hybrid motif"/>
    <property type="match status" value="1"/>
</dbReference>
<dbReference type="HAMAP" id="MF_01928">
    <property type="entry name" value="PurK"/>
    <property type="match status" value="1"/>
</dbReference>
<dbReference type="Gene3D" id="3.30.470.20">
    <property type="entry name" value="ATP-grasp fold, B domain"/>
    <property type="match status" value="1"/>
</dbReference>
<dbReference type="AlphaFoldDB" id="A0A3N2DNB3"/>
<dbReference type="InterPro" id="IPR013815">
    <property type="entry name" value="ATP_grasp_subdomain_1"/>
</dbReference>
<dbReference type="GO" id="GO:0046872">
    <property type="term" value="F:metal ion binding"/>
    <property type="evidence" value="ECO:0007669"/>
    <property type="project" value="InterPro"/>
</dbReference>
<evidence type="ECO:0000313" key="9">
    <source>
        <dbReference type="Proteomes" id="UP000275394"/>
    </source>
</evidence>
<dbReference type="Gene3D" id="3.40.50.20">
    <property type="match status" value="1"/>
</dbReference>
<dbReference type="GO" id="GO:0004638">
    <property type="term" value="F:phosphoribosylaminoimidazole carboxylase activity"/>
    <property type="evidence" value="ECO:0007669"/>
    <property type="project" value="InterPro"/>
</dbReference>
<dbReference type="InterPro" id="IPR054350">
    <property type="entry name" value="PurT/PurK_preATP-grasp"/>
</dbReference>
<dbReference type="Proteomes" id="UP000275394">
    <property type="component" value="Unassembled WGS sequence"/>
</dbReference>
<comment type="function">
    <text evidence="5">Catalyzes the ATP-dependent conversion of 5-aminoimidazole ribonucleotide (AIR) and HCO(3)(-) to N5-carboxyaminoimidazole ribonucleotide (N5-CAIR).</text>
</comment>
<dbReference type="Pfam" id="PF02222">
    <property type="entry name" value="ATP-grasp"/>
    <property type="match status" value="1"/>
</dbReference>
<dbReference type="NCBIfam" id="TIGR01161">
    <property type="entry name" value="purK"/>
    <property type="match status" value="1"/>
</dbReference>
<gene>
    <name evidence="5 6" type="primary">purK</name>
    <name evidence="8" type="ORF">EDC56_1727</name>
</gene>
<dbReference type="OrthoDB" id="9804625at2"/>